<dbReference type="InterPro" id="IPR006158">
    <property type="entry name" value="Cobalamin-bd"/>
</dbReference>
<dbReference type="PROSITE" id="PS51337">
    <property type="entry name" value="B12_BINDING_NTER"/>
    <property type="match status" value="1"/>
</dbReference>
<comment type="similarity">
    <text evidence="1">Belongs to the methylamine corrinoid protein family.</text>
</comment>
<dbReference type="Pfam" id="PF02310">
    <property type="entry name" value="B12-binding"/>
    <property type="match status" value="1"/>
</dbReference>
<dbReference type="InterPro" id="IPR050554">
    <property type="entry name" value="Met_Synthase/Corrinoid"/>
</dbReference>
<name>A0A0M3DGE7_9FIRM</name>
<keyword evidence="2" id="KW-0479">Metal-binding</keyword>
<comment type="caution">
    <text evidence="6">The sequence shown here is derived from an EMBL/GenBank/DDBJ whole genome shotgun (WGS) entry which is preliminary data.</text>
</comment>
<gene>
    <name evidence="6" type="ORF">VN21_09075</name>
</gene>
<feature type="domain" description="B12-binding N-terminal" evidence="5">
    <location>
        <begin position="1"/>
        <end position="93"/>
    </location>
</feature>
<dbReference type="GO" id="GO:0050667">
    <property type="term" value="P:homocysteine metabolic process"/>
    <property type="evidence" value="ECO:0007669"/>
    <property type="project" value="TreeGrafter"/>
</dbReference>
<dbReference type="EMBL" id="LBBT01000192">
    <property type="protein sequence ID" value="KKY01378.1"/>
    <property type="molecule type" value="Genomic_DNA"/>
</dbReference>
<evidence type="ECO:0000256" key="2">
    <source>
        <dbReference type="ARBA" id="ARBA00022723"/>
    </source>
</evidence>
<evidence type="ECO:0000259" key="4">
    <source>
        <dbReference type="PROSITE" id="PS51332"/>
    </source>
</evidence>
<evidence type="ECO:0000313" key="6">
    <source>
        <dbReference type="EMBL" id="KKY01378.1"/>
    </source>
</evidence>
<dbReference type="RefSeq" id="WP_046822972.1">
    <property type="nucleotide sequence ID" value="NZ_JBCLWQ010000002.1"/>
</dbReference>
<dbReference type="GO" id="GO:0008705">
    <property type="term" value="F:methionine synthase activity"/>
    <property type="evidence" value="ECO:0007669"/>
    <property type="project" value="TreeGrafter"/>
</dbReference>
<dbReference type="InterPro" id="IPR036724">
    <property type="entry name" value="Cobalamin-bd_sf"/>
</dbReference>
<dbReference type="GO" id="GO:0046653">
    <property type="term" value="P:tetrahydrofolate metabolic process"/>
    <property type="evidence" value="ECO:0007669"/>
    <property type="project" value="TreeGrafter"/>
</dbReference>
<dbReference type="FunFam" id="3.40.50.280:FF:000003">
    <property type="entry name" value="Dimethylamine methyltransferase corrinoid protein"/>
    <property type="match status" value="1"/>
</dbReference>
<dbReference type="SUPFAM" id="SSF47644">
    <property type="entry name" value="Methionine synthase domain"/>
    <property type="match status" value="1"/>
</dbReference>
<dbReference type="Gene3D" id="1.10.1240.10">
    <property type="entry name" value="Methionine synthase domain"/>
    <property type="match status" value="1"/>
</dbReference>
<dbReference type="InterPro" id="IPR003759">
    <property type="entry name" value="Cbl-bd_cap"/>
</dbReference>
<dbReference type="OrthoDB" id="9803687at2"/>
<reference evidence="6 7" key="1">
    <citation type="submission" date="2015-04" db="EMBL/GenBank/DDBJ databases">
        <title>Microcin producing Clostridium sp. JC272T.</title>
        <authorList>
            <person name="Jyothsna T."/>
            <person name="Sasikala C."/>
            <person name="Ramana C."/>
        </authorList>
    </citation>
    <scope>NUCLEOTIDE SEQUENCE [LARGE SCALE GENOMIC DNA]</scope>
    <source>
        <strain evidence="6 7">JC272</strain>
    </source>
</reference>
<dbReference type="PANTHER" id="PTHR45833">
    <property type="entry name" value="METHIONINE SYNTHASE"/>
    <property type="match status" value="1"/>
</dbReference>
<sequence>MENLKESLLNKLASCVLEMEDEEVIDVANEYIENDFDAYEGISKGLASGMEEAGKLYEEEEYYIPELLLCSDAMYEGINILKPRLQKHQTGEHYRAVVGVVEGDTHDIGKNLFKIMLETSGFEVFDLGRDVPPIDFINKAKEINADVVGMSTLMTTTMDNMQVVIDLLKKENMRDDVVVMVGGGPISQSFADQIGADGYAHEASKAVKLAKDLVDKKRATVKEVV</sequence>
<protein>
    <submittedName>
        <fullName evidence="6">Cobalamin-binding protein</fullName>
    </submittedName>
</protein>
<keyword evidence="3" id="KW-0170">Cobalt</keyword>
<dbReference type="PANTHER" id="PTHR45833:SF1">
    <property type="entry name" value="METHIONINE SYNTHASE"/>
    <property type="match status" value="1"/>
</dbReference>
<dbReference type="Gene3D" id="3.40.50.280">
    <property type="entry name" value="Cobalamin-binding domain"/>
    <property type="match status" value="1"/>
</dbReference>
<dbReference type="GO" id="GO:0031419">
    <property type="term" value="F:cobalamin binding"/>
    <property type="evidence" value="ECO:0007669"/>
    <property type="project" value="InterPro"/>
</dbReference>
<dbReference type="AlphaFoldDB" id="A0A0M3DGE7"/>
<accession>A0A0M3DGE7</accession>
<dbReference type="SUPFAM" id="SSF52242">
    <property type="entry name" value="Cobalamin (vitamin B12)-binding domain"/>
    <property type="match status" value="1"/>
</dbReference>
<dbReference type="Pfam" id="PF02607">
    <property type="entry name" value="B12-binding_2"/>
    <property type="match status" value="1"/>
</dbReference>
<dbReference type="PROSITE" id="PS51332">
    <property type="entry name" value="B12_BINDING"/>
    <property type="match status" value="1"/>
</dbReference>
<evidence type="ECO:0000313" key="7">
    <source>
        <dbReference type="Proteomes" id="UP000034407"/>
    </source>
</evidence>
<dbReference type="InterPro" id="IPR036594">
    <property type="entry name" value="Meth_synthase_dom"/>
</dbReference>
<dbReference type="CDD" id="cd02070">
    <property type="entry name" value="corrinoid_protein_B12-BD"/>
    <property type="match status" value="1"/>
</dbReference>
<dbReference type="GO" id="GO:0005829">
    <property type="term" value="C:cytosol"/>
    <property type="evidence" value="ECO:0007669"/>
    <property type="project" value="TreeGrafter"/>
</dbReference>
<evidence type="ECO:0000259" key="5">
    <source>
        <dbReference type="PROSITE" id="PS51337"/>
    </source>
</evidence>
<proteinExistence type="inferred from homology"/>
<dbReference type="PATRIC" id="fig|1629550.3.peg.1259"/>
<keyword evidence="7" id="KW-1185">Reference proteome</keyword>
<dbReference type="SMART" id="SM01018">
    <property type="entry name" value="B12-binding_2"/>
    <property type="match status" value="1"/>
</dbReference>
<evidence type="ECO:0000256" key="1">
    <source>
        <dbReference type="ARBA" id="ARBA00010854"/>
    </source>
</evidence>
<evidence type="ECO:0000256" key="3">
    <source>
        <dbReference type="ARBA" id="ARBA00023285"/>
    </source>
</evidence>
<organism evidence="6 7">
    <name type="scientific">Paraclostridium benzoelyticum</name>
    <dbReference type="NCBI Taxonomy" id="1629550"/>
    <lineage>
        <taxon>Bacteria</taxon>
        <taxon>Bacillati</taxon>
        <taxon>Bacillota</taxon>
        <taxon>Clostridia</taxon>
        <taxon>Peptostreptococcales</taxon>
        <taxon>Peptostreptococcaceae</taxon>
        <taxon>Paraclostridium</taxon>
    </lineage>
</organism>
<dbReference type="GO" id="GO:0046872">
    <property type="term" value="F:metal ion binding"/>
    <property type="evidence" value="ECO:0007669"/>
    <property type="project" value="UniProtKB-KW"/>
</dbReference>
<feature type="domain" description="B12-binding" evidence="4">
    <location>
        <begin position="93"/>
        <end position="224"/>
    </location>
</feature>
<dbReference type="Proteomes" id="UP000034407">
    <property type="component" value="Unassembled WGS sequence"/>
</dbReference>